<dbReference type="EMBL" id="VFIY01000004">
    <property type="protein sequence ID" value="TPD63101.1"/>
    <property type="molecule type" value="Genomic_DNA"/>
</dbReference>
<evidence type="ECO:0000313" key="1">
    <source>
        <dbReference type="EMBL" id="TPD63101.1"/>
    </source>
</evidence>
<protein>
    <submittedName>
        <fullName evidence="1">NADH:ubiquinone oxidoreductase subunit NDUFA12</fullName>
    </submittedName>
</protein>
<gene>
    <name evidence="1" type="ORF">FIV46_03195</name>
</gene>
<organism evidence="1 2">
    <name type="scientific">Emcibacter nanhaiensis</name>
    <dbReference type="NCBI Taxonomy" id="1505037"/>
    <lineage>
        <taxon>Bacteria</taxon>
        <taxon>Pseudomonadati</taxon>
        <taxon>Pseudomonadota</taxon>
        <taxon>Alphaproteobacteria</taxon>
        <taxon>Emcibacterales</taxon>
        <taxon>Emcibacteraceae</taxon>
        <taxon>Emcibacter</taxon>
    </lineage>
</organism>
<name>A0A501PTQ0_9PROT</name>
<comment type="caution">
    <text evidence="1">The sequence shown here is derived from an EMBL/GenBank/DDBJ whole genome shotgun (WGS) entry which is preliminary data.</text>
</comment>
<keyword evidence="2" id="KW-1185">Reference proteome</keyword>
<dbReference type="PANTHER" id="PTHR12910">
    <property type="entry name" value="NADH-UBIQUINONE OXIDOREDUCTASE SUBUNIT B17.2"/>
    <property type="match status" value="1"/>
</dbReference>
<evidence type="ECO:0000313" key="2">
    <source>
        <dbReference type="Proteomes" id="UP000319148"/>
    </source>
</evidence>
<keyword evidence="1" id="KW-0830">Ubiquinone</keyword>
<dbReference type="Proteomes" id="UP000319148">
    <property type="component" value="Unassembled WGS sequence"/>
</dbReference>
<dbReference type="OrthoDB" id="9795340at2"/>
<accession>A0A501PTQ0</accession>
<dbReference type="PANTHER" id="PTHR12910:SF2">
    <property type="entry name" value="NADH DEHYDROGENASE [UBIQUINONE] 1 ALPHA SUBCOMPLEX SUBUNIT 12"/>
    <property type="match status" value="1"/>
</dbReference>
<dbReference type="GO" id="GO:0045271">
    <property type="term" value="C:respiratory chain complex I"/>
    <property type="evidence" value="ECO:0007669"/>
    <property type="project" value="InterPro"/>
</dbReference>
<dbReference type="InterPro" id="IPR007763">
    <property type="entry name" value="NDUFA12"/>
</dbReference>
<dbReference type="NCBIfam" id="NF006040">
    <property type="entry name" value="PRK08183.1"/>
    <property type="match status" value="1"/>
</dbReference>
<dbReference type="AlphaFoldDB" id="A0A501PTQ0"/>
<proteinExistence type="predicted"/>
<dbReference type="RefSeq" id="WP_139938351.1">
    <property type="nucleotide sequence ID" value="NZ_JBHSYP010000022.1"/>
</dbReference>
<reference evidence="2" key="1">
    <citation type="submission" date="2019-06" db="EMBL/GenBank/DDBJ databases">
        <title>The complete genome of Emcibacter congregatus ZYLT.</title>
        <authorList>
            <person name="Zhao Z."/>
        </authorList>
    </citation>
    <scope>NUCLEOTIDE SEQUENCE [LARGE SCALE GENOMIC DNA]</scope>
    <source>
        <strain evidence="2">MCCC 1A06723</strain>
    </source>
</reference>
<sequence>MFSLLRKIFTWWHNSTIGTWVFTSLNGEKVGEDDQGNVYYHEKKGKKRWVIYNGEIEASRIPPEWHAWLHYTVDETPVEQPPVVKSWEKEHQPNLTGTVDAYYPSGSLNAAGSRAKTTGDYEAWTPNS</sequence>
<dbReference type="Pfam" id="PF05071">
    <property type="entry name" value="NDUFA12"/>
    <property type="match status" value="1"/>
</dbReference>
<dbReference type="GO" id="GO:0006979">
    <property type="term" value="P:response to oxidative stress"/>
    <property type="evidence" value="ECO:0007669"/>
    <property type="project" value="TreeGrafter"/>
</dbReference>